<evidence type="ECO:0000256" key="1">
    <source>
        <dbReference type="SAM" id="MobiDB-lite"/>
    </source>
</evidence>
<dbReference type="Proteomes" id="UP001346149">
    <property type="component" value="Unassembled WGS sequence"/>
</dbReference>
<gene>
    <name evidence="2" type="ORF">SAY86_021004</name>
</gene>
<feature type="region of interest" description="Disordered" evidence="1">
    <location>
        <begin position="129"/>
        <end position="148"/>
    </location>
</feature>
<feature type="region of interest" description="Disordered" evidence="1">
    <location>
        <begin position="33"/>
        <end position="69"/>
    </location>
</feature>
<reference evidence="2 3" key="1">
    <citation type="journal article" date="2023" name="Hortic Res">
        <title>Pangenome of water caltrop reveals structural variations and asymmetric subgenome divergence after allopolyploidization.</title>
        <authorList>
            <person name="Zhang X."/>
            <person name="Chen Y."/>
            <person name="Wang L."/>
            <person name="Yuan Y."/>
            <person name="Fang M."/>
            <person name="Shi L."/>
            <person name="Lu R."/>
            <person name="Comes H.P."/>
            <person name="Ma Y."/>
            <person name="Chen Y."/>
            <person name="Huang G."/>
            <person name="Zhou Y."/>
            <person name="Zheng Z."/>
            <person name="Qiu Y."/>
        </authorList>
    </citation>
    <scope>NUCLEOTIDE SEQUENCE [LARGE SCALE GENOMIC DNA]</scope>
    <source>
        <strain evidence="2">F231</strain>
    </source>
</reference>
<organism evidence="2 3">
    <name type="scientific">Trapa natans</name>
    <name type="common">Water chestnut</name>
    <dbReference type="NCBI Taxonomy" id="22666"/>
    <lineage>
        <taxon>Eukaryota</taxon>
        <taxon>Viridiplantae</taxon>
        <taxon>Streptophyta</taxon>
        <taxon>Embryophyta</taxon>
        <taxon>Tracheophyta</taxon>
        <taxon>Spermatophyta</taxon>
        <taxon>Magnoliopsida</taxon>
        <taxon>eudicotyledons</taxon>
        <taxon>Gunneridae</taxon>
        <taxon>Pentapetalae</taxon>
        <taxon>rosids</taxon>
        <taxon>malvids</taxon>
        <taxon>Myrtales</taxon>
        <taxon>Lythraceae</taxon>
        <taxon>Trapa</taxon>
    </lineage>
</organism>
<name>A0AAN7M955_TRANT</name>
<comment type="caution">
    <text evidence="2">The sequence shown here is derived from an EMBL/GenBank/DDBJ whole genome shotgun (WGS) entry which is preliminary data.</text>
</comment>
<dbReference type="PANTHER" id="PTHR33237">
    <property type="entry name" value="F2P16.13 PROTEIN-RELATED"/>
    <property type="match status" value="1"/>
</dbReference>
<dbReference type="AlphaFoldDB" id="A0AAN7M955"/>
<sequence length="148" mass="16373">MAEHRSGHQERRGLGWLKAVSALTALYTKIRDSGSPSKLKKKKKKSNSNLRSSSGITGMNTQRNKEKGIKKYGTHVAKEDDEENEEAAAVAFGDGGVWQRSILMGGKCDPLNFSGVIYYDEKGKKLDELPLRSPRASPFPSYLSRSRA</sequence>
<dbReference type="PANTHER" id="PTHR33237:SF46">
    <property type="entry name" value="OS01G0606100 PROTEIN"/>
    <property type="match status" value="1"/>
</dbReference>
<evidence type="ECO:0000313" key="3">
    <source>
        <dbReference type="Proteomes" id="UP001346149"/>
    </source>
</evidence>
<evidence type="ECO:0000313" key="2">
    <source>
        <dbReference type="EMBL" id="KAK4800517.1"/>
    </source>
</evidence>
<keyword evidence="3" id="KW-1185">Reference proteome</keyword>
<protein>
    <submittedName>
        <fullName evidence="2">Uncharacterized protein</fullName>
    </submittedName>
</protein>
<dbReference type="EMBL" id="JAXQNO010000003">
    <property type="protein sequence ID" value="KAK4800517.1"/>
    <property type="molecule type" value="Genomic_DNA"/>
</dbReference>
<proteinExistence type="predicted"/>
<accession>A0AAN7M955</accession>